<organism evidence="2">
    <name type="scientific">Puccinia triticina (isolate 1-1 / race 1 (BBBD))</name>
    <name type="common">Brown leaf rust fungus</name>
    <dbReference type="NCBI Taxonomy" id="630390"/>
    <lineage>
        <taxon>Eukaryota</taxon>
        <taxon>Fungi</taxon>
        <taxon>Dikarya</taxon>
        <taxon>Basidiomycota</taxon>
        <taxon>Pucciniomycotina</taxon>
        <taxon>Pucciniomycetes</taxon>
        <taxon>Pucciniales</taxon>
        <taxon>Pucciniaceae</taxon>
        <taxon>Puccinia</taxon>
    </lineage>
</organism>
<proteinExistence type="predicted"/>
<evidence type="ECO:0000259" key="1">
    <source>
        <dbReference type="Pfam" id="PF13358"/>
    </source>
</evidence>
<dbReference type="Proteomes" id="UP000005240">
    <property type="component" value="Unassembled WGS sequence"/>
</dbReference>
<evidence type="ECO:0000313" key="3">
    <source>
        <dbReference type="EnsemblFungi" id="PTTG_26200-t43_1-p1"/>
    </source>
</evidence>
<dbReference type="PANTHER" id="PTHR46564">
    <property type="entry name" value="TRANSPOSASE"/>
    <property type="match status" value="1"/>
</dbReference>
<accession>A0A180GY77</accession>
<reference evidence="3 4" key="3">
    <citation type="journal article" date="2017" name="G3 (Bethesda)">
        <title>Comparative analysis highlights variable genome content of wheat rusts and divergence of the mating loci.</title>
        <authorList>
            <person name="Cuomo C.A."/>
            <person name="Bakkeren G."/>
            <person name="Khalil H.B."/>
            <person name="Panwar V."/>
            <person name="Joly D."/>
            <person name="Linning R."/>
            <person name="Sakthikumar S."/>
            <person name="Song X."/>
            <person name="Adiconis X."/>
            <person name="Fan L."/>
            <person name="Goldberg J.M."/>
            <person name="Levin J.Z."/>
            <person name="Young S."/>
            <person name="Zeng Q."/>
            <person name="Anikster Y."/>
            <person name="Bruce M."/>
            <person name="Wang M."/>
            <person name="Yin C."/>
            <person name="McCallum B."/>
            <person name="Szabo L.J."/>
            <person name="Hulbert S."/>
            <person name="Chen X."/>
            <person name="Fellers J.P."/>
        </authorList>
    </citation>
    <scope>NUCLEOTIDE SEQUENCE</scope>
    <source>
        <strain evidence="4">Isolate 1-1 / race 1 (BBBD)</strain>
        <strain evidence="3">isolate 1-1 / race 1 (BBBD)</strain>
    </source>
</reference>
<evidence type="ECO:0000313" key="2">
    <source>
        <dbReference type="EMBL" id="OAV96963.1"/>
    </source>
</evidence>
<dbReference type="InterPro" id="IPR036397">
    <property type="entry name" value="RNaseH_sf"/>
</dbReference>
<dbReference type="OrthoDB" id="2266637at2759"/>
<dbReference type="GO" id="GO:0003676">
    <property type="term" value="F:nucleic acid binding"/>
    <property type="evidence" value="ECO:0007669"/>
    <property type="project" value="InterPro"/>
</dbReference>
<dbReference type="EMBL" id="ADAS02000016">
    <property type="protein sequence ID" value="OAV96963.1"/>
    <property type="molecule type" value="Genomic_DNA"/>
</dbReference>
<keyword evidence="4" id="KW-1185">Reference proteome</keyword>
<reference evidence="2" key="2">
    <citation type="submission" date="2016-05" db="EMBL/GenBank/DDBJ databases">
        <title>Comparative analysis highlights variable genome content of wheat rusts and divergence of the mating loci.</title>
        <authorList>
            <person name="Cuomo C.A."/>
            <person name="Bakkeren G."/>
            <person name="Szabo L."/>
            <person name="Khalil H."/>
            <person name="Joly D."/>
            <person name="Goldberg J."/>
            <person name="Young S."/>
            <person name="Zeng Q."/>
            <person name="Fellers J."/>
        </authorList>
    </citation>
    <scope>NUCLEOTIDE SEQUENCE [LARGE SCALE GENOMIC DNA]</scope>
    <source>
        <strain evidence="2">1-1 BBBD Race 1</strain>
    </source>
</reference>
<reference evidence="3" key="4">
    <citation type="submission" date="2025-05" db="UniProtKB">
        <authorList>
            <consortium name="EnsemblFungi"/>
        </authorList>
    </citation>
    <scope>IDENTIFICATION</scope>
    <source>
        <strain evidence="3">isolate 1-1 / race 1 (BBBD)</strain>
    </source>
</reference>
<dbReference type="VEuPathDB" id="FungiDB:PTTG_26200"/>
<dbReference type="InterPro" id="IPR038717">
    <property type="entry name" value="Tc1-like_DDE_dom"/>
</dbReference>
<dbReference type="PANTHER" id="PTHR46564:SF1">
    <property type="entry name" value="TRANSPOSASE"/>
    <property type="match status" value="1"/>
</dbReference>
<feature type="domain" description="Tc1-like transposase DDE" evidence="1">
    <location>
        <begin position="93"/>
        <end position="188"/>
    </location>
</feature>
<sequence length="240" mass="27467">MGFCKFDPGTKIAAIQLLTQSYSRTKPGLFLDELGERLYNETNTLMSITLLHRNLVKNMEITLKKANTINIRKSLVAKFKFVAWMQSIPAEYIIFTDESGICSKDLLHTHSRLAKGRQADRTIVDQNAKRYTLLPAIGFDGVLAMTVTDKNMKGANFAHFLKYFLLPRMNRYPDRNSMLVLNNVRIHSTLVGCPDAKWEIERTLYQTVSAWLCQKLFKHAGYHCPDTSNDSDLHEFHFSG</sequence>
<dbReference type="AlphaFoldDB" id="A0A180GY77"/>
<reference evidence="2" key="1">
    <citation type="submission" date="2009-11" db="EMBL/GenBank/DDBJ databases">
        <authorList>
            <consortium name="The Broad Institute Genome Sequencing Platform"/>
            <person name="Ward D."/>
            <person name="Feldgarden M."/>
            <person name="Earl A."/>
            <person name="Young S.K."/>
            <person name="Zeng Q."/>
            <person name="Koehrsen M."/>
            <person name="Alvarado L."/>
            <person name="Berlin A."/>
            <person name="Bochicchio J."/>
            <person name="Borenstein D."/>
            <person name="Chapman S.B."/>
            <person name="Chen Z."/>
            <person name="Engels R."/>
            <person name="Freedman E."/>
            <person name="Gellesch M."/>
            <person name="Goldberg J."/>
            <person name="Griggs A."/>
            <person name="Gujja S."/>
            <person name="Heilman E."/>
            <person name="Heiman D."/>
            <person name="Hepburn T."/>
            <person name="Howarth C."/>
            <person name="Jen D."/>
            <person name="Larson L."/>
            <person name="Lewis B."/>
            <person name="Mehta T."/>
            <person name="Park D."/>
            <person name="Pearson M."/>
            <person name="Roberts A."/>
            <person name="Saif S."/>
            <person name="Shea T."/>
            <person name="Shenoy N."/>
            <person name="Sisk P."/>
            <person name="Stolte C."/>
            <person name="Sykes S."/>
            <person name="Thomson T."/>
            <person name="Walk T."/>
            <person name="White J."/>
            <person name="Yandava C."/>
            <person name="Izard J."/>
            <person name="Baranova O.V."/>
            <person name="Blanton J.M."/>
            <person name="Tanner A.C."/>
            <person name="Dewhirst F.E."/>
            <person name="Haas B."/>
            <person name="Nusbaum C."/>
            <person name="Birren B."/>
        </authorList>
    </citation>
    <scope>NUCLEOTIDE SEQUENCE [LARGE SCALE GENOMIC DNA]</scope>
    <source>
        <strain evidence="2">1-1 BBBD Race 1</strain>
    </source>
</reference>
<dbReference type="EnsemblFungi" id="PTTG_26200-t43_1">
    <property type="protein sequence ID" value="PTTG_26200-t43_1-p1"/>
    <property type="gene ID" value="PTTG_26200"/>
</dbReference>
<protein>
    <submittedName>
        <fullName evidence="3">DDE_3 domain-containing protein</fullName>
    </submittedName>
</protein>
<dbReference type="Pfam" id="PF13358">
    <property type="entry name" value="DDE_3"/>
    <property type="match status" value="1"/>
</dbReference>
<dbReference type="STRING" id="630390.A0A180GY77"/>
<name>A0A180GY77_PUCT1</name>
<evidence type="ECO:0000313" key="4">
    <source>
        <dbReference type="Proteomes" id="UP000005240"/>
    </source>
</evidence>
<dbReference type="Gene3D" id="3.30.420.10">
    <property type="entry name" value="Ribonuclease H-like superfamily/Ribonuclease H"/>
    <property type="match status" value="1"/>
</dbReference>
<gene>
    <name evidence="2" type="ORF">PTTG_26200</name>
</gene>